<dbReference type="Gramene" id="C.cajan_16096.t">
    <property type="protein sequence ID" value="C.cajan_16096.t.cds1"/>
    <property type="gene ID" value="C.cajan_16096"/>
</dbReference>
<evidence type="ECO:0000313" key="2">
    <source>
        <dbReference type="EMBL" id="KYP62048.1"/>
    </source>
</evidence>
<keyword evidence="1" id="KW-0472">Membrane</keyword>
<organism evidence="2 3">
    <name type="scientific">Cajanus cajan</name>
    <name type="common">Pigeon pea</name>
    <name type="synonym">Cajanus indicus</name>
    <dbReference type="NCBI Taxonomy" id="3821"/>
    <lineage>
        <taxon>Eukaryota</taxon>
        <taxon>Viridiplantae</taxon>
        <taxon>Streptophyta</taxon>
        <taxon>Embryophyta</taxon>
        <taxon>Tracheophyta</taxon>
        <taxon>Spermatophyta</taxon>
        <taxon>Magnoliopsida</taxon>
        <taxon>eudicotyledons</taxon>
        <taxon>Gunneridae</taxon>
        <taxon>Pentapetalae</taxon>
        <taxon>rosids</taxon>
        <taxon>fabids</taxon>
        <taxon>Fabales</taxon>
        <taxon>Fabaceae</taxon>
        <taxon>Papilionoideae</taxon>
        <taxon>50 kb inversion clade</taxon>
        <taxon>NPAAA clade</taxon>
        <taxon>indigoferoid/millettioid clade</taxon>
        <taxon>Phaseoleae</taxon>
        <taxon>Cajanus</taxon>
    </lineage>
</organism>
<protein>
    <submittedName>
        <fullName evidence="2">Uncharacterized protein</fullName>
    </submittedName>
</protein>
<sequence>MALPFLYLGIPIGANLRKTEMWKPVILEFSKKLAIWKSSFLSMAAQVCLINLILSSLPLYYMSFYKMPNQVVVKLKSI</sequence>
<feature type="transmembrane region" description="Helical" evidence="1">
    <location>
        <begin position="40"/>
        <end position="61"/>
    </location>
</feature>
<evidence type="ECO:0000256" key="1">
    <source>
        <dbReference type="SAM" id="Phobius"/>
    </source>
</evidence>
<dbReference type="Proteomes" id="UP000075243">
    <property type="component" value="Chromosome 8"/>
</dbReference>
<reference evidence="2 3" key="1">
    <citation type="journal article" date="2012" name="Nat. Biotechnol.">
        <title>Draft genome sequence of pigeonpea (Cajanus cajan), an orphan legume crop of resource-poor farmers.</title>
        <authorList>
            <person name="Varshney R.K."/>
            <person name="Chen W."/>
            <person name="Li Y."/>
            <person name="Bharti A.K."/>
            <person name="Saxena R.K."/>
            <person name="Schlueter J.A."/>
            <person name="Donoghue M.T."/>
            <person name="Azam S."/>
            <person name="Fan G."/>
            <person name="Whaley A.M."/>
            <person name="Farmer A.D."/>
            <person name="Sheridan J."/>
            <person name="Iwata A."/>
            <person name="Tuteja R."/>
            <person name="Penmetsa R.V."/>
            <person name="Wu W."/>
            <person name="Upadhyaya H.D."/>
            <person name="Yang S.P."/>
            <person name="Shah T."/>
            <person name="Saxena K.B."/>
            <person name="Michael T."/>
            <person name="McCombie W.R."/>
            <person name="Yang B."/>
            <person name="Zhang G."/>
            <person name="Yang H."/>
            <person name="Wang J."/>
            <person name="Spillane C."/>
            <person name="Cook D.R."/>
            <person name="May G.D."/>
            <person name="Xu X."/>
            <person name="Jackson S.A."/>
        </authorList>
    </citation>
    <scope>NUCLEOTIDE SEQUENCE [LARGE SCALE GENOMIC DNA]</scope>
    <source>
        <strain evidence="3">cv. Asha</strain>
    </source>
</reference>
<accession>A0A151T4S2</accession>
<evidence type="ECO:0000313" key="3">
    <source>
        <dbReference type="Proteomes" id="UP000075243"/>
    </source>
</evidence>
<keyword evidence="3" id="KW-1185">Reference proteome</keyword>
<name>A0A151T4S2_CAJCA</name>
<dbReference type="AlphaFoldDB" id="A0A151T4S2"/>
<keyword evidence="1" id="KW-1133">Transmembrane helix</keyword>
<dbReference type="PANTHER" id="PTHR33116:SF78">
    <property type="entry name" value="OS12G0587133 PROTEIN"/>
    <property type="match status" value="1"/>
</dbReference>
<dbReference type="EMBL" id="CM003610">
    <property type="protein sequence ID" value="KYP62048.1"/>
    <property type="molecule type" value="Genomic_DNA"/>
</dbReference>
<gene>
    <name evidence="2" type="ORF">KK1_016568</name>
</gene>
<keyword evidence="1" id="KW-0812">Transmembrane</keyword>
<dbReference type="PANTHER" id="PTHR33116">
    <property type="entry name" value="REVERSE TRANSCRIPTASE ZINC-BINDING DOMAIN-CONTAINING PROTEIN-RELATED-RELATED"/>
    <property type="match status" value="1"/>
</dbReference>
<proteinExistence type="predicted"/>